<dbReference type="GO" id="GO:0008999">
    <property type="term" value="F:protein-N-terminal-alanine acetyltransferase activity"/>
    <property type="evidence" value="ECO:0007669"/>
    <property type="project" value="TreeGrafter"/>
</dbReference>
<reference evidence="2" key="1">
    <citation type="submission" date="2024-07" db="EMBL/GenBank/DDBJ databases">
        <authorList>
            <person name="Yu S.T."/>
        </authorList>
    </citation>
    <scope>NUCLEOTIDE SEQUENCE</scope>
    <source>
        <strain evidence="2">R44</strain>
    </source>
</reference>
<dbReference type="RefSeq" id="WP_369144631.1">
    <property type="nucleotide sequence ID" value="NZ_CP163444.1"/>
</dbReference>
<dbReference type="PANTHER" id="PTHR43441:SF11">
    <property type="entry name" value="RIBOSOMAL-PROTEIN-SERINE ACETYLTRANSFERASE"/>
    <property type="match status" value="1"/>
</dbReference>
<dbReference type="InterPro" id="IPR016181">
    <property type="entry name" value="Acyl_CoA_acyltransferase"/>
</dbReference>
<sequence length="216" mass="24123">MLSDHWPLMALRVRSPRLELRLPSDEELAEVADIAARGIHAPDARPFLTPWTDLSPAGRARHVVQLHWSRLGQWTPQNWVLSLAAFHQGRPIGMQEVRAADFGVRREIVSGSWLGLDHQGRGLGTEMRTAMLHLAFAELGTVSATSMSFADNHSSVAVSRRLGYRPDGITRDVRRGEVVESLRFRLSREDWAARDQLPVTVTGLKGCEEFFGIEGP</sequence>
<name>A0AB39T379_9ACTN</name>
<accession>A0AB39T379</accession>
<dbReference type="GO" id="GO:0005737">
    <property type="term" value="C:cytoplasm"/>
    <property type="evidence" value="ECO:0007669"/>
    <property type="project" value="TreeGrafter"/>
</dbReference>
<dbReference type="Pfam" id="PF13302">
    <property type="entry name" value="Acetyltransf_3"/>
    <property type="match status" value="1"/>
</dbReference>
<dbReference type="PANTHER" id="PTHR43441">
    <property type="entry name" value="RIBOSOMAL-PROTEIN-SERINE ACETYLTRANSFERASE"/>
    <property type="match status" value="1"/>
</dbReference>
<dbReference type="InterPro" id="IPR051908">
    <property type="entry name" value="Ribosomal_N-acetyltransferase"/>
</dbReference>
<dbReference type="GO" id="GO:1990189">
    <property type="term" value="F:protein N-terminal-serine acetyltransferase activity"/>
    <property type="evidence" value="ECO:0007669"/>
    <property type="project" value="TreeGrafter"/>
</dbReference>
<protein>
    <submittedName>
        <fullName evidence="2">GNAT family N-acetyltransferase</fullName>
        <ecNumber evidence="2">2.3.-.-</ecNumber>
    </submittedName>
</protein>
<keyword evidence="2" id="KW-0012">Acyltransferase</keyword>
<evidence type="ECO:0000313" key="2">
    <source>
        <dbReference type="EMBL" id="XDQ71974.1"/>
    </source>
</evidence>
<keyword evidence="2" id="KW-0808">Transferase</keyword>
<evidence type="ECO:0000259" key="1">
    <source>
        <dbReference type="PROSITE" id="PS51186"/>
    </source>
</evidence>
<dbReference type="EC" id="2.3.-.-" evidence="2"/>
<dbReference type="Gene3D" id="3.40.630.30">
    <property type="match status" value="1"/>
</dbReference>
<proteinExistence type="predicted"/>
<dbReference type="PROSITE" id="PS51186">
    <property type="entry name" value="GNAT"/>
    <property type="match status" value="1"/>
</dbReference>
<dbReference type="AlphaFoldDB" id="A0AB39T379"/>
<dbReference type="EMBL" id="CP163444">
    <property type="protein sequence ID" value="XDQ71974.1"/>
    <property type="molecule type" value="Genomic_DNA"/>
</dbReference>
<dbReference type="InterPro" id="IPR000182">
    <property type="entry name" value="GNAT_dom"/>
</dbReference>
<feature type="domain" description="N-acetyltransferase" evidence="1">
    <location>
        <begin position="18"/>
        <end position="185"/>
    </location>
</feature>
<organism evidence="2">
    <name type="scientific">Streptomyces sp. R44</name>
    <dbReference type="NCBI Taxonomy" id="3238633"/>
    <lineage>
        <taxon>Bacteria</taxon>
        <taxon>Bacillati</taxon>
        <taxon>Actinomycetota</taxon>
        <taxon>Actinomycetes</taxon>
        <taxon>Kitasatosporales</taxon>
        <taxon>Streptomycetaceae</taxon>
        <taxon>Streptomyces</taxon>
    </lineage>
</organism>
<gene>
    <name evidence="2" type="ORF">AB5J54_16275</name>
</gene>
<dbReference type="SUPFAM" id="SSF55729">
    <property type="entry name" value="Acyl-CoA N-acyltransferases (Nat)"/>
    <property type="match status" value="1"/>
</dbReference>